<evidence type="ECO:0000313" key="4">
    <source>
        <dbReference type="EMBL" id="CAL1536215.1"/>
    </source>
</evidence>
<evidence type="ECO:0008006" key="6">
    <source>
        <dbReference type="Google" id="ProtNLM"/>
    </source>
</evidence>
<feature type="coiled-coil region" evidence="1">
    <location>
        <begin position="341"/>
        <end position="368"/>
    </location>
</feature>
<keyword evidence="2" id="KW-0472">Membrane</keyword>
<proteinExistence type="predicted"/>
<feature type="chain" id="PRO_5043752096" description="Death domain-containing protein" evidence="3">
    <location>
        <begin position="21"/>
        <end position="482"/>
    </location>
</feature>
<evidence type="ECO:0000313" key="5">
    <source>
        <dbReference type="Proteomes" id="UP001497497"/>
    </source>
</evidence>
<evidence type="ECO:0000256" key="1">
    <source>
        <dbReference type="SAM" id="Coils"/>
    </source>
</evidence>
<feature type="signal peptide" evidence="3">
    <location>
        <begin position="1"/>
        <end position="20"/>
    </location>
</feature>
<sequence>MEVLVKLMIVSALSVQVLQADSDICTTTCSQGTKCKDDGCLPCPPNSYQNKTRHRETFCKPWTMVTDYGWVIKRNGSAIEDIQWRCGDQYKMVEYTPGSYECRDIITSTTTATTTTAAAPNISVSTVGSTPTTATTVNDKTSPSGDDLTYVYVIIIPILLILAIAAVLYVVLKRKLCFSHVRRRELTKLEQNNGNNELNKGLLALVNGRDELDTGYIAPELRQLFDKVINIIGIRDCQEFLDGLNDARLLTSPGTVKNLKGFYMGQLSLWVTLNPELNHAHRVRASLDSIGYKLPPEPEVLQDTAADITGQREEDITSQGAENITRLREEDIARQRKEDIARQRKEDIARLMKSLEKAERLNRAFERLLLCLVEDLGTADGNSILASFGLTKDMEFREAEGKDFKNNVCAALLHWSYSYPCTKSDAGNQWFPLDELKSTLGRYKRNDILKEMNDSANVDYNDSTLRDLIRNYFNPGEDETVL</sequence>
<keyword evidence="3" id="KW-0732">Signal</keyword>
<dbReference type="AlphaFoldDB" id="A0AAV2HS11"/>
<comment type="caution">
    <text evidence="4">The sequence shown here is derived from an EMBL/GenBank/DDBJ whole genome shotgun (WGS) entry which is preliminary data.</text>
</comment>
<keyword evidence="5" id="KW-1185">Reference proteome</keyword>
<dbReference type="Proteomes" id="UP001497497">
    <property type="component" value="Unassembled WGS sequence"/>
</dbReference>
<evidence type="ECO:0000256" key="2">
    <source>
        <dbReference type="SAM" id="Phobius"/>
    </source>
</evidence>
<keyword evidence="1" id="KW-0175">Coiled coil</keyword>
<keyword evidence="2" id="KW-1133">Transmembrane helix</keyword>
<feature type="transmembrane region" description="Helical" evidence="2">
    <location>
        <begin position="150"/>
        <end position="172"/>
    </location>
</feature>
<dbReference type="EMBL" id="CAXITT010000223">
    <property type="protein sequence ID" value="CAL1536215.1"/>
    <property type="molecule type" value="Genomic_DNA"/>
</dbReference>
<accession>A0AAV2HS11</accession>
<protein>
    <recommendedName>
        <fullName evidence="6">Death domain-containing protein</fullName>
    </recommendedName>
</protein>
<name>A0AAV2HS11_LYMST</name>
<reference evidence="4 5" key="1">
    <citation type="submission" date="2024-04" db="EMBL/GenBank/DDBJ databases">
        <authorList>
            <consortium name="Genoscope - CEA"/>
            <person name="William W."/>
        </authorList>
    </citation>
    <scope>NUCLEOTIDE SEQUENCE [LARGE SCALE GENOMIC DNA]</scope>
</reference>
<organism evidence="4 5">
    <name type="scientific">Lymnaea stagnalis</name>
    <name type="common">Great pond snail</name>
    <name type="synonym">Helix stagnalis</name>
    <dbReference type="NCBI Taxonomy" id="6523"/>
    <lineage>
        <taxon>Eukaryota</taxon>
        <taxon>Metazoa</taxon>
        <taxon>Spiralia</taxon>
        <taxon>Lophotrochozoa</taxon>
        <taxon>Mollusca</taxon>
        <taxon>Gastropoda</taxon>
        <taxon>Heterobranchia</taxon>
        <taxon>Euthyneura</taxon>
        <taxon>Panpulmonata</taxon>
        <taxon>Hygrophila</taxon>
        <taxon>Lymnaeoidea</taxon>
        <taxon>Lymnaeidae</taxon>
        <taxon>Lymnaea</taxon>
    </lineage>
</organism>
<evidence type="ECO:0000256" key="3">
    <source>
        <dbReference type="SAM" id="SignalP"/>
    </source>
</evidence>
<dbReference type="Gene3D" id="2.10.50.10">
    <property type="entry name" value="Tumor Necrosis Factor Receptor, subunit A, domain 2"/>
    <property type="match status" value="1"/>
</dbReference>
<keyword evidence="2" id="KW-0812">Transmembrane</keyword>
<gene>
    <name evidence="4" type="ORF">GSLYS_00010128001</name>
</gene>